<organism evidence="2 3">
    <name type="scientific">Blautia faecis</name>
    <dbReference type="NCBI Taxonomy" id="871665"/>
    <lineage>
        <taxon>Bacteria</taxon>
        <taxon>Bacillati</taxon>
        <taxon>Bacillota</taxon>
        <taxon>Clostridia</taxon>
        <taxon>Lachnospirales</taxon>
        <taxon>Lachnospiraceae</taxon>
        <taxon>Blautia</taxon>
    </lineage>
</organism>
<dbReference type="InterPro" id="IPR008964">
    <property type="entry name" value="Invasin/intimin_cell_adhesion"/>
</dbReference>
<feature type="domain" description="BIG2" evidence="1">
    <location>
        <begin position="1"/>
        <end position="73"/>
    </location>
</feature>
<dbReference type="SUPFAM" id="SSF49373">
    <property type="entry name" value="Invasin/intimin cell-adhesion fragments"/>
    <property type="match status" value="2"/>
</dbReference>
<comment type="caution">
    <text evidence="2">The sequence shown here is derived from an EMBL/GenBank/DDBJ whole genome shotgun (WGS) entry which is preliminary data.</text>
</comment>
<evidence type="ECO:0000313" key="3">
    <source>
        <dbReference type="Proteomes" id="UP001644719"/>
    </source>
</evidence>
<name>A0ABX2HDA8_9FIRM</name>
<sequence>MTATAKASTIYTKGKTSTTITVVKNDVTGKVKFTSSNKKVATVSSKGVVKAKKAGKTTITVKVGNYTKKVVIQVKKPSLKLAKSSATIKKGKTVKIKATATPSGKVTYKSSNKKVATVTAKGVVKGKKKGTATITVTSNGVSKKFKVKVK</sequence>
<feature type="domain" description="BIG2" evidence="1">
    <location>
        <begin position="75"/>
        <end position="148"/>
    </location>
</feature>
<gene>
    <name evidence="2" type="ORF">G5B17_18130</name>
</gene>
<proteinExistence type="predicted"/>
<keyword evidence="3" id="KW-1185">Reference proteome</keyword>
<evidence type="ECO:0000313" key="2">
    <source>
        <dbReference type="EMBL" id="NSG87280.1"/>
    </source>
</evidence>
<dbReference type="Pfam" id="PF02368">
    <property type="entry name" value="Big_2"/>
    <property type="match status" value="2"/>
</dbReference>
<dbReference type="Proteomes" id="UP001644719">
    <property type="component" value="Unassembled WGS sequence"/>
</dbReference>
<evidence type="ECO:0000259" key="1">
    <source>
        <dbReference type="SMART" id="SM00635"/>
    </source>
</evidence>
<dbReference type="EMBL" id="JAAITS010000068">
    <property type="protein sequence ID" value="NSG87280.1"/>
    <property type="molecule type" value="Genomic_DNA"/>
</dbReference>
<dbReference type="InterPro" id="IPR003343">
    <property type="entry name" value="Big_2"/>
</dbReference>
<reference evidence="2 3" key="1">
    <citation type="journal article" date="2020" name="Cell Host Microbe">
        <title>Functional and Genomic Variation between Human-Derived Isolates of Lachnospiraceae Reveals Inter- and Intra-Species Diversity.</title>
        <authorList>
            <person name="Sorbara M.T."/>
            <person name="Littmann E.R."/>
            <person name="Fontana E."/>
            <person name="Moody T.U."/>
            <person name="Kohout C.E."/>
            <person name="Gjonbalaj M."/>
            <person name="Eaton V."/>
            <person name="Seok R."/>
            <person name="Leiner I.M."/>
            <person name="Pamer E.G."/>
        </authorList>
    </citation>
    <scope>NUCLEOTIDE SEQUENCE [LARGE SCALE GENOMIC DNA]</scope>
    <source>
        <strain evidence="2 3">MSK.17.74</strain>
    </source>
</reference>
<dbReference type="SMART" id="SM00635">
    <property type="entry name" value="BID_2"/>
    <property type="match status" value="2"/>
</dbReference>
<accession>A0ABX2HDA8</accession>
<dbReference type="Gene3D" id="2.60.40.1080">
    <property type="match status" value="2"/>
</dbReference>
<protein>
    <recommendedName>
        <fullName evidence="1">BIG2 domain-containing protein</fullName>
    </recommendedName>
</protein>